<feature type="transmembrane region" description="Helical" evidence="7">
    <location>
        <begin position="387"/>
        <end position="406"/>
    </location>
</feature>
<evidence type="ECO:0000256" key="4">
    <source>
        <dbReference type="ARBA" id="ARBA00022692"/>
    </source>
</evidence>
<evidence type="ECO:0000256" key="7">
    <source>
        <dbReference type="SAM" id="Phobius"/>
    </source>
</evidence>
<keyword evidence="4 7" id="KW-0812">Transmembrane</keyword>
<feature type="transmembrane region" description="Helical" evidence="7">
    <location>
        <begin position="12"/>
        <end position="36"/>
    </location>
</feature>
<evidence type="ECO:0000256" key="3">
    <source>
        <dbReference type="ARBA" id="ARBA00022475"/>
    </source>
</evidence>
<feature type="transmembrane region" description="Helical" evidence="7">
    <location>
        <begin position="91"/>
        <end position="110"/>
    </location>
</feature>
<feature type="transmembrane region" description="Helical" evidence="7">
    <location>
        <begin position="321"/>
        <end position="339"/>
    </location>
</feature>
<feature type="transmembrane region" description="Helical" evidence="7">
    <location>
        <begin position="176"/>
        <end position="196"/>
    </location>
</feature>
<evidence type="ECO:0000256" key="5">
    <source>
        <dbReference type="ARBA" id="ARBA00022989"/>
    </source>
</evidence>
<feature type="transmembrane region" description="Helical" evidence="7">
    <location>
        <begin position="48"/>
        <end position="70"/>
    </location>
</feature>
<feature type="transmembrane region" description="Helical" evidence="7">
    <location>
        <begin position="208"/>
        <end position="229"/>
    </location>
</feature>
<gene>
    <name evidence="8" type="ORF">ACFOD7_14135</name>
</gene>
<feature type="transmembrane region" description="Helical" evidence="7">
    <location>
        <begin position="116"/>
        <end position="138"/>
    </location>
</feature>
<dbReference type="RefSeq" id="WP_377707175.1">
    <property type="nucleotide sequence ID" value="NZ_JBHRTE010000058.1"/>
</dbReference>
<name>A0ABV7IL82_9RHOB</name>
<dbReference type="PANTHER" id="PTHR30250">
    <property type="entry name" value="PST FAMILY PREDICTED COLANIC ACID TRANSPORTER"/>
    <property type="match status" value="1"/>
</dbReference>
<proteinExistence type="inferred from homology"/>
<feature type="transmembrane region" description="Helical" evidence="7">
    <location>
        <begin position="360"/>
        <end position="381"/>
    </location>
</feature>
<keyword evidence="6 7" id="KW-0472">Membrane</keyword>
<feature type="transmembrane region" description="Helical" evidence="7">
    <location>
        <begin position="235"/>
        <end position="259"/>
    </location>
</feature>
<dbReference type="Proteomes" id="UP001595557">
    <property type="component" value="Unassembled WGS sequence"/>
</dbReference>
<dbReference type="PANTHER" id="PTHR30250:SF10">
    <property type="entry name" value="LIPOPOLYSACCHARIDE BIOSYNTHESIS PROTEIN WZXC"/>
    <property type="match status" value="1"/>
</dbReference>
<feature type="transmembrane region" description="Helical" evidence="7">
    <location>
        <begin position="150"/>
        <end position="170"/>
    </location>
</feature>
<comment type="caution">
    <text evidence="8">The sequence shown here is derived from an EMBL/GenBank/DDBJ whole genome shotgun (WGS) entry which is preliminary data.</text>
</comment>
<keyword evidence="9" id="KW-1185">Reference proteome</keyword>
<dbReference type="EMBL" id="JBHRTE010000058">
    <property type="protein sequence ID" value="MFC3169187.1"/>
    <property type="molecule type" value="Genomic_DNA"/>
</dbReference>
<evidence type="ECO:0000256" key="1">
    <source>
        <dbReference type="ARBA" id="ARBA00004651"/>
    </source>
</evidence>
<evidence type="ECO:0000256" key="2">
    <source>
        <dbReference type="ARBA" id="ARBA00007430"/>
    </source>
</evidence>
<protein>
    <submittedName>
        <fullName evidence="8">Oligosaccharide flippase family protein</fullName>
    </submittedName>
</protein>
<comment type="subcellular location">
    <subcellularLocation>
        <location evidence="1">Cell membrane</location>
        <topology evidence="1">Multi-pass membrane protein</topology>
    </subcellularLocation>
</comment>
<dbReference type="Pfam" id="PF13440">
    <property type="entry name" value="Polysacc_synt_3"/>
    <property type="match status" value="1"/>
</dbReference>
<comment type="similarity">
    <text evidence="2">Belongs to the polysaccharide synthase family.</text>
</comment>
<feature type="transmembrane region" description="Helical" evidence="7">
    <location>
        <begin position="295"/>
        <end position="315"/>
    </location>
</feature>
<sequence>MLMKFLRSTGGRGISWTMIGFASSYAIRLLSTLILTRLLEPEVFGLMSLAWVLLMALEMVCDVGTTPSVIRSPRGDNPEFLDTAWSIQAVRGVWVGAITLLLAWPVAWLYEEPALFPILSAVSVIPIIQGVASMSGAVCARHMHLGRLTVLNLGTQLLTTLLNLLFAWWLQSVWALVLGSVLGTLLGVIAAYAWLPPYRPRLRFDRDVMAEIVSFGRWVLLATLFTYFGGQGSTAIMGFEVSVEVLGLITIATTIAFALSDLIQRILGQVAFPIISRAYREGQDFVGTVDRIKKLIFLLVLPGFVALSLLSQWIIDLLYDPRYALAGSFLSILALNGALGTLSMPYQNAMLAAGNSRGHAIVMGTSAASTVSLMLVGMHVFGVYGMIFGMGLGNGLLPLAVSAWFARREGILRWRYDVVTVLGVLALYAYQLAALSAWS</sequence>
<evidence type="ECO:0000313" key="9">
    <source>
        <dbReference type="Proteomes" id="UP001595557"/>
    </source>
</evidence>
<keyword evidence="3" id="KW-1003">Cell membrane</keyword>
<keyword evidence="5 7" id="KW-1133">Transmembrane helix</keyword>
<feature type="transmembrane region" description="Helical" evidence="7">
    <location>
        <begin position="418"/>
        <end position="438"/>
    </location>
</feature>
<reference evidence="9" key="1">
    <citation type="journal article" date="2019" name="Int. J. Syst. Evol. Microbiol.">
        <title>The Global Catalogue of Microorganisms (GCM) 10K type strain sequencing project: providing services to taxonomists for standard genome sequencing and annotation.</title>
        <authorList>
            <consortium name="The Broad Institute Genomics Platform"/>
            <consortium name="The Broad Institute Genome Sequencing Center for Infectious Disease"/>
            <person name="Wu L."/>
            <person name="Ma J."/>
        </authorList>
    </citation>
    <scope>NUCLEOTIDE SEQUENCE [LARGE SCALE GENOMIC DNA]</scope>
    <source>
        <strain evidence="9">KCTC 52239</strain>
    </source>
</reference>
<evidence type="ECO:0000256" key="6">
    <source>
        <dbReference type="ARBA" id="ARBA00023136"/>
    </source>
</evidence>
<dbReference type="InterPro" id="IPR050833">
    <property type="entry name" value="Poly_Biosynth_Transport"/>
</dbReference>
<organism evidence="8 9">
    <name type="scientific">Paracoccus fontiphilus</name>
    <dbReference type="NCBI Taxonomy" id="1815556"/>
    <lineage>
        <taxon>Bacteria</taxon>
        <taxon>Pseudomonadati</taxon>
        <taxon>Pseudomonadota</taxon>
        <taxon>Alphaproteobacteria</taxon>
        <taxon>Rhodobacterales</taxon>
        <taxon>Paracoccaceae</taxon>
        <taxon>Paracoccus</taxon>
    </lineage>
</organism>
<evidence type="ECO:0000313" key="8">
    <source>
        <dbReference type="EMBL" id="MFC3169187.1"/>
    </source>
</evidence>
<accession>A0ABV7IL82</accession>